<dbReference type="AlphaFoldDB" id="A0A915HGC7"/>
<sequence>MATVETLSKVKPLATRAVKQNAAMIYPRTILKASKHARCIGLVSTTKRTRASSASHRQS</sequence>
<protein>
    <submittedName>
        <fullName evidence="2">Uncharacterized protein</fullName>
    </submittedName>
</protein>
<accession>A0A915HGC7</accession>
<organism evidence="1 2">
    <name type="scientific">Romanomermis culicivorax</name>
    <name type="common">Nematode worm</name>
    <dbReference type="NCBI Taxonomy" id="13658"/>
    <lineage>
        <taxon>Eukaryota</taxon>
        <taxon>Metazoa</taxon>
        <taxon>Ecdysozoa</taxon>
        <taxon>Nematoda</taxon>
        <taxon>Enoplea</taxon>
        <taxon>Dorylaimia</taxon>
        <taxon>Mermithida</taxon>
        <taxon>Mermithoidea</taxon>
        <taxon>Mermithidae</taxon>
        <taxon>Romanomermis</taxon>
    </lineage>
</organism>
<keyword evidence="1" id="KW-1185">Reference proteome</keyword>
<dbReference type="WBParaSite" id="nRc.2.0.1.t00668-RA">
    <property type="protein sequence ID" value="nRc.2.0.1.t00668-RA"/>
    <property type="gene ID" value="nRc.2.0.1.g00668"/>
</dbReference>
<evidence type="ECO:0000313" key="1">
    <source>
        <dbReference type="Proteomes" id="UP000887565"/>
    </source>
</evidence>
<name>A0A915HGC7_ROMCU</name>
<reference evidence="2" key="1">
    <citation type="submission" date="2022-11" db="UniProtKB">
        <authorList>
            <consortium name="WormBaseParasite"/>
        </authorList>
    </citation>
    <scope>IDENTIFICATION</scope>
</reference>
<dbReference type="Proteomes" id="UP000887565">
    <property type="component" value="Unplaced"/>
</dbReference>
<evidence type="ECO:0000313" key="2">
    <source>
        <dbReference type="WBParaSite" id="nRc.2.0.1.t00668-RA"/>
    </source>
</evidence>
<proteinExistence type="predicted"/>